<feature type="signal peptide" evidence="1">
    <location>
        <begin position="1"/>
        <end position="28"/>
    </location>
</feature>
<name>A0A9D2J5V4_9MICO</name>
<dbReference type="AlphaFoldDB" id="A0A9D2J5V4"/>
<keyword evidence="1" id="KW-0732">Signal</keyword>
<accession>A0A9D2J5V4</accession>
<protein>
    <recommendedName>
        <fullName evidence="4">Secreted protein</fullName>
    </recommendedName>
</protein>
<evidence type="ECO:0000256" key="1">
    <source>
        <dbReference type="SAM" id="SignalP"/>
    </source>
</evidence>
<dbReference type="EMBL" id="DXBY01000274">
    <property type="protein sequence ID" value="HIZ37252.1"/>
    <property type="molecule type" value="Genomic_DNA"/>
</dbReference>
<sequence length="95" mass="10533">MRRVLAKVTLMVLVSCAVVLGQTVPATADQTPAWEPGPEWGSPEYTELPEWDRSVACGVGERWTWTSDQGQIDWQVVTCDHRDAARGAALWQLPP</sequence>
<proteinExistence type="predicted"/>
<organism evidence="2 3">
    <name type="scientific">Candidatus Ruania gallistercoris</name>
    <dbReference type="NCBI Taxonomy" id="2838746"/>
    <lineage>
        <taxon>Bacteria</taxon>
        <taxon>Bacillati</taxon>
        <taxon>Actinomycetota</taxon>
        <taxon>Actinomycetes</taxon>
        <taxon>Micrococcales</taxon>
        <taxon>Ruaniaceae</taxon>
        <taxon>Ruania</taxon>
    </lineage>
</organism>
<gene>
    <name evidence="2" type="ORF">H9815_15865</name>
</gene>
<evidence type="ECO:0000313" key="3">
    <source>
        <dbReference type="Proteomes" id="UP000824037"/>
    </source>
</evidence>
<feature type="chain" id="PRO_5038803294" description="Secreted protein" evidence="1">
    <location>
        <begin position="29"/>
        <end position="95"/>
    </location>
</feature>
<comment type="caution">
    <text evidence="2">The sequence shown here is derived from an EMBL/GenBank/DDBJ whole genome shotgun (WGS) entry which is preliminary data.</text>
</comment>
<feature type="non-terminal residue" evidence="2">
    <location>
        <position position="95"/>
    </location>
</feature>
<reference evidence="2" key="1">
    <citation type="journal article" date="2021" name="PeerJ">
        <title>Extensive microbial diversity within the chicken gut microbiome revealed by metagenomics and culture.</title>
        <authorList>
            <person name="Gilroy R."/>
            <person name="Ravi A."/>
            <person name="Getino M."/>
            <person name="Pursley I."/>
            <person name="Horton D.L."/>
            <person name="Alikhan N.F."/>
            <person name="Baker D."/>
            <person name="Gharbi K."/>
            <person name="Hall N."/>
            <person name="Watson M."/>
            <person name="Adriaenssens E.M."/>
            <person name="Foster-Nyarko E."/>
            <person name="Jarju S."/>
            <person name="Secka A."/>
            <person name="Antonio M."/>
            <person name="Oren A."/>
            <person name="Chaudhuri R.R."/>
            <person name="La Ragione R."/>
            <person name="Hildebrand F."/>
            <person name="Pallen M.J."/>
        </authorList>
    </citation>
    <scope>NUCLEOTIDE SEQUENCE</scope>
    <source>
        <strain evidence="2">ChiGjej4B4-7305</strain>
    </source>
</reference>
<dbReference type="Proteomes" id="UP000824037">
    <property type="component" value="Unassembled WGS sequence"/>
</dbReference>
<evidence type="ECO:0000313" key="2">
    <source>
        <dbReference type="EMBL" id="HIZ37252.1"/>
    </source>
</evidence>
<reference evidence="2" key="2">
    <citation type="submission" date="2021-04" db="EMBL/GenBank/DDBJ databases">
        <authorList>
            <person name="Gilroy R."/>
        </authorList>
    </citation>
    <scope>NUCLEOTIDE SEQUENCE</scope>
    <source>
        <strain evidence="2">ChiGjej4B4-7305</strain>
    </source>
</reference>
<evidence type="ECO:0008006" key="4">
    <source>
        <dbReference type="Google" id="ProtNLM"/>
    </source>
</evidence>